<feature type="non-terminal residue" evidence="1">
    <location>
        <position position="1"/>
    </location>
</feature>
<accession>A0A8J2SHQ2</accession>
<dbReference type="EMBL" id="CAKKNE010000003">
    <property type="protein sequence ID" value="CAH0371076.1"/>
    <property type="molecule type" value="Genomic_DNA"/>
</dbReference>
<organism evidence="1 2">
    <name type="scientific">Pelagomonas calceolata</name>
    <dbReference type="NCBI Taxonomy" id="35677"/>
    <lineage>
        <taxon>Eukaryota</taxon>
        <taxon>Sar</taxon>
        <taxon>Stramenopiles</taxon>
        <taxon>Ochrophyta</taxon>
        <taxon>Pelagophyceae</taxon>
        <taxon>Pelagomonadales</taxon>
        <taxon>Pelagomonadaceae</taxon>
        <taxon>Pelagomonas</taxon>
    </lineage>
</organism>
<dbReference type="Proteomes" id="UP000789595">
    <property type="component" value="Unassembled WGS sequence"/>
</dbReference>
<gene>
    <name evidence="1" type="ORF">PECAL_3P09990</name>
</gene>
<sequence>GVAERDAGLAALVHEARVQELHVVGVPARHARALELRDHLAGDLPLVASGGEELRGRLALLERCLDVARVTHDARRRGCPMQWCEPVRNTDVEQASRRWRTARLICALCKNAALAESKRKFRSRRCMVIAGDT</sequence>
<name>A0A8J2SHQ2_9STRA</name>
<dbReference type="AlphaFoldDB" id="A0A8J2SHQ2"/>
<protein>
    <submittedName>
        <fullName evidence="1">Uncharacterized protein</fullName>
    </submittedName>
</protein>
<evidence type="ECO:0000313" key="2">
    <source>
        <dbReference type="Proteomes" id="UP000789595"/>
    </source>
</evidence>
<keyword evidence="2" id="KW-1185">Reference proteome</keyword>
<evidence type="ECO:0000313" key="1">
    <source>
        <dbReference type="EMBL" id="CAH0371076.1"/>
    </source>
</evidence>
<reference evidence="1" key="1">
    <citation type="submission" date="2021-11" db="EMBL/GenBank/DDBJ databases">
        <authorList>
            <consortium name="Genoscope - CEA"/>
            <person name="William W."/>
        </authorList>
    </citation>
    <scope>NUCLEOTIDE SEQUENCE</scope>
</reference>
<proteinExistence type="predicted"/>
<comment type="caution">
    <text evidence="1">The sequence shown here is derived from an EMBL/GenBank/DDBJ whole genome shotgun (WGS) entry which is preliminary data.</text>
</comment>